<gene>
    <name evidence="2" type="ORF">GPJ59_25430</name>
</gene>
<dbReference type="RefSeq" id="WP_219670038.1">
    <property type="nucleotide sequence ID" value="NZ_WTFF01000221.1"/>
</dbReference>
<comment type="caution">
    <text evidence="2">The sequence shown here is derived from an EMBL/GenBank/DDBJ whole genome shotgun (WGS) entry which is preliminary data.</text>
</comment>
<evidence type="ECO:0000313" key="2">
    <source>
        <dbReference type="EMBL" id="MBW5485129.1"/>
    </source>
</evidence>
<protein>
    <recommendedName>
        <fullName evidence="1">DUF6879 domain-containing protein</fullName>
    </recommendedName>
</protein>
<keyword evidence="3" id="KW-1185">Reference proteome</keyword>
<proteinExistence type="predicted"/>
<dbReference type="Pfam" id="PF21806">
    <property type="entry name" value="DUF6879"/>
    <property type="match status" value="1"/>
</dbReference>
<dbReference type="EMBL" id="WTFF01000221">
    <property type="protein sequence ID" value="MBW5485129.1"/>
    <property type="molecule type" value="Genomic_DNA"/>
</dbReference>
<name>A0ABS6ZBJ0_9ACTN</name>
<feature type="domain" description="DUF6879" evidence="1">
    <location>
        <begin position="5"/>
        <end position="171"/>
    </location>
</feature>
<accession>A0ABS6ZBJ0</accession>
<reference evidence="2 3" key="1">
    <citation type="submission" date="2019-12" db="EMBL/GenBank/DDBJ databases">
        <title>Genome sequence of Streptomyces bambusae.</title>
        <authorList>
            <person name="Bansal K."/>
            <person name="Choksket S."/>
            <person name="Korpole S."/>
            <person name="Patil P.B."/>
        </authorList>
    </citation>
    <scope>NUCLEOTIDE SEQUENCE [LARGE SCALE GENOMIC DNA]</scope>
    <source>
        <strain evidence="2 3">SK60</strain>
    </source>
</reference>
<sequence>MSAPSFEELLSSARHSAVHLEMRDGYMAEPALDAWKAGSRADHLAEDEDFQQWLGWVRDATERGVRVRRARVFSTPESDYIRWEYFISDANAAAGEEIRWLPRRQATDIAFPGNDFWVFDSRTVVVLHFTGDGEAAGEGWMELNADPHVLQLCTAAFEAVWERAIPHAEYRPG</sequence>
<dbReference type="InterPro" id="IPR049244">
    <property type="entry name" value="DUF6879"/>
</dbReference>
<dbReference type="Proteomes" id="UP000812013">
    <property type="component" value="Unassembled WGS sequence"/>
</dbReference>
<evidence type="ECO:0000313" key="3">
    <source>
        <dbReference type="Proteomes" id="UP000812013"/>
    </source>
</evidence>
<organism evidence="2 3">
    <name type="scientific">Streptomyces bambusae</name>
    <dbReference type="NCBI Taxonomy" id="1550616"/>
    <lineage>
        <taxon>Bacteria</taxon>
        <taxon>Bacillati</taxon>
        <taxon>Actinomycetota</taxon>
        <taxon>Actinomycetes</taxon>
        <taxon>Kitasatosporales</taxon>
        <taxon>Streptomycetaceae</taxon>
        <taxon>Streptomyces</taxon>
    </lineage>
</organism>
<evidence type="ECO:0000259" key="1">
    <source>
        <dbReference type="Pfam" id="PF21806"/>
    </source>
</evidence>